<comment type="catalytic activity">
    <reaction evidence="7">
        <text>O-phospho-L-tyrosyl-[protein] + H2O = L-tyrosyl-[protein] + phosphate</text>
        <dbReference type="Rhea" id="RHEA:10684"/>
        <dbReference type="Rhea" id="RHEA-COMP:10136"/>
        <dbReference type="Rhea" id="RHEA-COMP:20101"/>
        <dbReference type="ChEBI" id="CHEBI:15377"/>
        <dbReference type="ChEBI" id="CHEBI:43474"/>
        <dbReference type="ChEBI" id="CHEBI:46858"/>
        <dbReference type="ChEBI" id="CHEBI:61978"/>
        <dbReference type="EC" id="3.1.3.48"/>
    </reaction>
</comment>
<evidence type="ECO:0000256" key="7">
    <source>
        <dbReference type="RuleBase" id="RU368115"/>
    </source>
</evidence>
<comment type="function">
    <text evidence="7">Acts on tyrosine phosphorylated proteins, low-MW aryl phosphates and natural and synthetic acyl phosphates.</text>
</comment>
<dbReference type="InterPro" id="IPR023485">
    <property type="entry name" value="Ptyr_pPase"/>
</dbReference>
<dbReference type="SUPFAM" id="SSF52788">
    <property type="entry name" value="Phosphotyrosine protein phosphatases I"/>
    <property type="match status" value="1"/>
</dbReference>
<feature type="active site" description="Proton donor" evidence="6">
    <location>
        <position position="121"/>
    </location>
</feature>
<evidence type="ECO:0000256" key="3">
    <source>
        <dbReference type="ARBA" id="ARBA00022490"/>
    </source>
</evidence>
<dbReference type="InterPro" id="IPR050438">
    <property type="entry name" value="LMW_PTPase"/>
</dbReference>
<keyword evidence="5 7" id="KW-0904">Protein phosphatase</keyword>
<comment type="catalytic activity">
    <reaction evidence="7">
        <text>a phosphate monoester + H2O = an alcohol + phosphate</text>
        <dbReference type="Rhea" id="RHEA:15017"/>
        <dbReference type="ChEBI" id="CHEBI:15377"/>
        <dbReference type="ChEBI" id="CHEBI:30879"/>
        <dbReference type="ChEBI" id="CHEBI:43474"/>
        <dbReference type="ChEBI" id="CHEBI:67140"/>
        <dbReference type="EC" id="3.1.3.2"/>
    </reaction>
</comment>
<organism evidence="9">
    <name type="scientific">Culex pipiens</name>
    <name type="common">House mosquito</name>
    <dbReference type="NCBI Taxonomy" id="7175"/>
    <lineage>
        <taxon>Eukaryota</taxon>
        <taxon>Metazoa</taxon>
        <taxon>Ecdysozoa</taxon>
        <taxon>Arthropoda</taxon>
        <taxon>Hexapoda</taxon>
        <taxon>Insecta</taxon>
        <taxon>Pterygota</taxon>
        <taxon>Neoptera</taxon>
        <taxon>Endopterygota</taxon>
        <taxon>Diptera</taxon>
        <taxon>Nematocera</taxon>
        <taxon>Culicoidea</taxon>
        <taxon>Culicidae</taxon>
        <taxon>Culicinae</taxon>
        <taxon>Culicini</taxon>
        <taxon>Culex</taxon>
        <taxon>Culex</taxon>
    </lineage>
</organism>
<dbReference type="EC" id="3.1.3.2" evidence="7"/>
<feature type="active site" description="Nucleophile" evidence="6">
    <location>
        <position position="13"/>
    </location>
</feature>
<feature type="domain" description="Phosphotyrosine protein phosphatase I" evidence="8">
    <location>
        <begin position="1"/>
        <end position="147"/>
    </location>
</feature>
<dbReference type="GO" id="GO:0003993">
    <property type="term" value="F:acid phosphatase activity"/>
    <property type="evidence" value="ECO:0007669"/>
    <property type="project" value="UniProtKB-UniRule"/>
</dbReference>
<dbReference type="GO" id="GO:0005737">
    <property type="term" value="C:cytoplasm"/>
    <property type="evidence" value="ECO:0007669"/>
    <property type="project" value="UniProtKB-SubCell"/>
</dbReference>
<dbReference type="InterPro" id="IPR036196">
    <property type="entry name" value="Ptyr_pPase_sf"/>
</dbReference>
<name>A0A8D8BAE6_CULPI</name>
<evidence type="ECO:0000256" key="5">
    <source>
        <dbReference type="ARBA" id="ARBA00022912"/>
    </source>
</evidence>
<dbReference type="PANTHER" id="PTHR11717:SF29">
    <property type="entry name" value="ACID PHOSPHATASE"/>
    <property type="match status" value="1"/>
</dbReference>
<evidence type="ECO:0000259" key="8">
    <source>
        <dbReference type="SMART" id="SM00226"/>
    </source>
</evidence>
<evidence type="ECO:0000256" key="2">
    <source>
        <dbReference type="ARBA" id="ARBA00011063"/>
    </source>
</evidence>
<evidence type="ECO:0000256" key="6">
    <source>
        <dbReference type="PIRSR" id="PIRSR617867-1"/>
    </source>
</evidence>
<dbReference type="SMART" id="SM00226">
    <property type="entry name" value="LMWPc"/>
    <property type="match status" value="1"/>
</dbReference>
<sequence>MLVLFVCFANTCRSPMAEAVLNHLQSTKQLNWTVDSAGTSDMNAGRSPNPNTLAVLREHGLGSSHVSRQVRVEDFSNFDYILAMDENNLSYLKRIAPEGSRAKVELLGEYRMDELDKIVVDPYGQGIESYRRCYNQISLFCQNFIDQKVQKMSEEGDL</sequence>
<dbReference type="EMBL" id="HBUE01064068">
    <property type="protein sequence ID" value="CAG6469885.1"/>
    <property type="molecule type" value="Transcribed_RNA"/>
</dbReference>
<dbReference type="PRINTS" id="PR00719">
    <property type="entry name" value="LMWPTPASE"/>
</dbReference>
<feature type="active site" description="Nucleophile" evidence="6">
    <location>
        <position position="7"/>
    </location>
</feature>
<evidence type="ECO:0000256" key="1">
    <source>
        <dbReference type="ARBA" id="ARBA00004496"/>
    </source>
</evidence>
<dbReference type="CDD" id="cd16343">
    <property type="entry name" value="LMWPTP"/>
    <property type="match status" value="1"/>
</dbReference>
<comment type="similarity">
    <text evidence="2 7">Belongs to the low molecular weight phosphotyrosine protein phosphatase family.</text>
</comment>
<evidence type="ECO:0000313" key="9">
    <source>
        <dbReference type="EMBL" id="CAG6469885.1"/>
    </source>
</evidence>
<protein>
    <recommendedName>
        <fullName evidence="7">Low molecular weight phosphotyrosine protein phosphatase</fullName>
        <shortName evidence="7">LMW-PTP</shortName>
        <shortName evidence="7">LMW-PTPase</shortName>
        <ecNumber evidence="7">3.1.3.2</ecNumber>
        <ecNumber evidence="7">3.1.3.48</ecNumber>
    </recommendedName>
    <alternativeName>
        <fullName evidence="7">Low molecular weight cytosolic acid phosphatase</fullName>
    </alternativeName>
</protein>
<dbReference type="Pfam" id="PF01451">
    <property type="entry name" value="LMWPc"/>
    <property type="match status" value="1"/>
</dbReference>
<dbReference type="EC" id="3.1.3.48" evidence="7"/>
<dbReference type="InterPro" id="IPR017867">
    <property type="entry name" value="Tyr_phospatase_low_mol_wt"/>
</dbReference>
<evidence type="ECO:0000256" key="4">
    <source>
        <dbReference type="ARBA" id="ARBA00022801"/>
    </source>
</evidence>
<dbReference type="FunFam" id="3.40.50.2300:FF:000105">
    <property type="entry name" value="Low molecular weight phosphotyrosine protein"/>
    <property type="match status" value="1"/>
</dbReference>
<dbReference type="AlphaFoldDB" id="A0A8D8BAE6"/>
<proteinExistence type="inferred from homology"/>
<dbReference type="PANTHER" id="PTHR11717">
    <property type="entry name" value="LOW MOLECULAR WEIGHT PROTEIN TYROSINE PHOSPHATASE"/>
    <property type="match status" value="1"/>
</dbReference>
<dbReference type="InterPro" id="IPR002115">
    <property type="entry name" value="Tyr_Pase_low_mol_wt_mml"/>
</dbReference>
<keyword evidence="3 7" id="KW-0963">Cytoplasm</keyword>
<comment type="subcellular location">
    <subcellularLocation>
        <location evidence="1 7">Cytoplasm</location>
    </subcellularLocation>
</comment>
<dbReference type="Gene3D" id="3.40.50.2300">
    <property type="match status" value="1"/>
</dbReference>
<keyword evidence="4 7" id="KW-0378">Hydrolase</keyword>
<reference evidence="9" key="1">
    <citation type="submission" date="2021-05" db="EMBL/GenBank/DDBJ databases">
        <authorList>
            <person name="Alioto T."/>
            <person name="Alioto T."/>
            <person name="Gomez Garrido J."/>
        </authorList>
    </citation>
    <scope>NUCLEOTIDE SEQUENCE</scope>
</reference>
<accession>A0A8D8BAE6</accession>
<dbReference type="PRINTS" id="PR00720">
    <property type="entry name" value="MAMMALPTPASE"/>
</dbReference>
<dbReference type="GO" id="GO:0004726">
    <property type="term" value="F:non-membrane spanning protein tyrosine phosphatase activity"/>
    <property type="evidence" value="ECO:0007669"/>
    <property type="project" value="InterPro"/>
</dbReference>